<dbReference type="PROSITE" id="PS50157">
    <property type="entry name" value="ZINC_FINGER_C2H2_2"/>
    <property type="match status" value="1"/>
</dbReference>
<dbReference type="AlphaFoldDB" id="A0A433CW39"/>
<dbReference type="InterPro" id="IPR041661">
    <property type="entry name" value="ZN622/Rei1/Reh1_Znf-C2H2"/>
</dbReference>
<keyword evidence="3" id="KW-0862">Zinc</keyword>
<accession>A0A433CW39</accession>
<keyword evidence="1" id="KW-0479">Metal-binding</keyword>
<dbReference type="EMBL" id="RBNI01012460">
    <property type="protein sequence ID" value="RUP42773.1"/>
    <property type="molecule type" value="Genomic_DNA"/>
</dbReference>
<dbReference type="PANTHER" id="PTHR13267:SF3">
    <property type="entry name" value="ZINC FINGER PROTEIN 277"/>
    <property type="match status" value="1"/>
</dbReference>
<dbReference type="InterPro" id="IPR040048">
    <property type="entry name" value="ZNF277"/>
</dbReference>
<dbReference type="PANTHER" id="PTHR13267">
    <property type="entry name" value="ZINC FINGER PROTEIN 277"/>
    <property type="match status" value="1"/>
</dbReference>
<proteinExistence type="inferred from homology"/>
<sequence>MADGEWQTVSGSRYHPHSNHPQRATSHQHTSRAGNRRSYPPAAQTAPGKPDLEQNWRNKGTPQDHQHRSDVKPQGTWKQGRPQHKPSQQQQQQQQRSQHHPKPPQSQPQGPSRSDSATTAFFSQTREGEGDLFDNVEQGDASDNDSGDDSDASDTPAPIDLPLPPYHTTIVVYCPFDECPAMTPFTDTTALVKHLKEQHHTIFLNIHHMYIALDRYISHWAKEIQDKGLDAVAVNTGEGIYVIDPNVSAEDKELRDKLQRKELNEILRIQDRERHEDSKLPRKCLFCKNMCDSRTALFKHMFGEHNFNIGLPDNLVNVNDFLDMLEGKLTNLQCLYCEKIFTTPAVLRKHMRKKKHFKIAAKNRLYDPFYVINYLEPGKNWENFESERYESDEDRRDDSWADWDEAEAEPTMCLFDNTVLPSPKEALDHMRDMHGFDLTKIKGEKGLDFYKTVTLINYIRHQTSLYKCYSCGATFDDLAQVTSHMQEAGCFVKVPDIEAGFWKDQKYLFPTYDNDPLLTGFDDGEDDDEPMDPEARTKLIAQYKEELARATSWHDIVEKEDALASEVEAVTLEIAAVGVEN</sequence>
<evidence type="ECO:0000256" key="6">
    <source>
        <dbReference type="SAM" id="MobiDB-lite"/>
    </source>
</evidence>
<name>A0A433CW39_9FUNG</name>
<dbReference type="Proteomes" id="UP000268093">
    <property type="component" value="Unassembled WGS sequence"/>
</dbReference>
<feature type="compositionally biased region" description="Polar residues" evidence="6">
    <location>
        <begin position="115"/>
        <end position="125"/>
    </location>
</feature>
<dbReference type="Gene3D" id="3.30.160.60">
    <property type="entry name" value="Classic Zinc Finger"/>
    <property type="match status" value="1"/>
</dbReference>
<protein>
    <recommendedName>
        <fullName evidence="7">C2H2-type domain-containing protein</fullName>
    </recommendedName>
</protein>
<feature type="compositionally biased region" description="Basic and acidic residues" evidence="6">
    <location>
        <begin position="50"/>
        <end position="71"/>
    </location>
</feature>
<dbReference type="OrthoDB" id="7848332at2759"/>
<comment type="similarity">
    <text evidence="4">Belongs to the ZNF277 family.</text>
</comment>
<evidence type="ECO:0000256" key="2">
    <source>
        <dbReference type="ARBA" id="ARBA00022771"/>
    </source>
</evidence>
<dbReference type="PROSITE" id="PS00028">
    <property type="entry name" value="ZINC_FINGER_C2H2_1"/>
    <property type="match status" value="1"/>
</dbReference>
<evidence type="ECO:0000256" key="3">
    <source>
        <dbReference type="ARBA" id="ARBA00022833"/>
    </source>
</evidence>
<dbReference type="SUPFAM" id="SSF57667">
    <property type="entry name" value="beta-beta-alpha zinc fingers"/>
    <property type="match status" value="2"/>
</dbReference>
<evidence type="ECO:0000259" key="7">
    <source>
        <dbReference type="PROSITE" id="PS50157"/>
    </source>
</evidence>
<dbReference type="InterPro" id="IPR013087">
    <property type="entry name" value="Znf_C2H2_type"/>
</dbReference>
<evidence type="ECO:0000313" key="9">
    <source>
        <dbReference type="Proteomes" id="UP000268093"/>
    </source>
</evidence>
<evidence type="ECO:0000256" key="4">
    <source>
        <dbReference type="ARBA" id="ARBA00034119"/>
    </source>
</evidence>
<evidence type="ECO:0000256" key="5">
    <source>
        <dbReference type="PROSITE-ProRule" id="PRU00042"/>
    </source>
</evidence>
<feature type="domain" description="C2H2-type" evidence="7">
    <location>
        <begin position="332"/>
        <end position="356"/>
    </location>
</feature>
<reference evidence="8 9" key="1">
    <citation type="journal article" date="2018" name="New Phytol.">
        <title>Phylogenomics of Endogonaceae and evolution of mycorrhizas within Mucoromycota.</title>
        <authorList>
            <person name="Chang Y."/>
            <person name="Desiro A."/>
            <person name="Na H."/>
            <person name="Sandor L."/>
            <person name="Lipzen A."/>
            <person name="Clum A."/>
            <person name="Barry K."/>
            <person name="Grigoriev I.V."/>
            <person name="Martin F.M."/>
            <person name="Stajich J.E."/>
            <person name="Smith M.E."/>
            <person name="Bonito G."/>
            <person name="Spatafora J.W."/>
        </authorList>
    </citation>
    <scope>NUCLEOTIDE SEQUENCE [LARGE SCALE GENOMIC DNA]</scope>
    <source>
        <strain evidence="8 9">GMNB39</strain>
    </source>
</reference>
<dbReference type="SMART" id="SM00355">
    <property type="entry name" value="ZnF_C2H2"/>
    <property type="match status" value="4"/>
</dbReference>
<comment type="caution">
    <text evidence="8">The sequence shown here is derived from an EMBL/GenBank/DDBJ whole genome shotgun (WGS) entry which is preliminary data.</text>
</comment>
<dbReference type="GO" id="GO:0008270">
    <property type="term" value="F:zinc ion binding"/>
    <property type="evidence" value="ECO:0007669"/>
    <property type="project" value="UniProtKB-KW"/>
</dbReference>
<evidence type="ECO:0000256" key="1">
    <source>
        <dbReference type="ARBA" id="ARBA00022723"/>
    </source>
</evidence>
<gene>
    <name evidence="8" type="ORF">BC936DRAFT_138109</name>
</gene>
<keyword evidence="9" id="KW-1185">Reference proteome</keyword>
<feature type="compositionally biased region" description="Low complexity" evidence="6">
    <location>
        <begin position="85"/>
        <end position="96"/>
    </location>
</feature>
<feature type="compositionally biased region" description="Acidic residues" evidence="6">
    <location>
        <begin position="140"/>
        <end position="152"/>
    </location>
</feature>
<feature type="compositionally biased region" description="Polar residues" evidence="6">
    <location>
        <begin position="21"/>
        <end position="33"/>
    </location>
</feature>
<dbReference type="InterPro" id="IPR036236">
    <property type="entry name" value="Znf_C2H2_sf"/>
</dbReference>
<feature type="region of interest" description="Disordered" evidence="6">
    <location>
        <begin position="1"/>
        <end position="162"/>
    </location>
</feature>
<evidence type="ECO:0000313" key="8">
    <source>
        <dbReference type="EMBL" id="RUP42773.1"/>
    </source>
</evidence>
<keyword evidence="2 5" id="KW-0863">Zinc-finger</keyword>
<dbReference type="Pfam" id="PF12756">
    <property type="entry name" value="zf-C2H2_2"/>
    <property type="match status" value="2"/>
</dbReference>
<organism evidence="8 9">
    <name type="scientific">Jimgerdemannia flammicorona</name>
    <dbReference type="NCBI Taxonomy" id="994334"/>
    <lineage>
        <taxon>Eukaryota</taxon>
        <taxon>Fungi</taxon>
        <taxon>Fungi incertae sedis</taxon>
        <taxon>Mucoromycota</taxon>
        <taxon>Mucoromycotina</taxon>
        <taxon>Endogonomycetes</taxon>
        <taxon>Endogonales</taxon>
        <taxon>Endogonaceae</taxon>
        <taxon>Jimgerdemannia</taxon>
    </lineage>
</organism>